<proteinExistence type="predicted"/>
<gene>
    <name evidence="1" type="ORF">TNIN_350011</name>
</gene>
<comment type="caution">
    <text evidence="1">The sequence shown here is derived from an EMBL/GenBank/DDBJ whole genome shotgun (WGS) entry which is preliminary data.</text>
</comment>
<protein>
    <submittedName>
        <fullName evidence="1">Uncharacterized protein</fullName>
    </submittedName>
</protein>
<organism evidence="1 2">
    <name type="scientific">Trichonephila inaurata madagascariensis</name>
    <dbReference type="NCBI Taxonomy" id="2747483"/>
    <lineage>
        <taxon>Eukaryota</taxon>
        <taxon>Metazoa</taxon>
        <taxon>Ecdysozoa</taxon>
        <taxon>Arthropoda</taxon>
        <taxon>Chelicerata</taxon>
        <taxon>Arachnida</taxon>
        <taxon>Araneae</taxon>
        <taxon>Araneomorphae</taxon>
        <taxon>Entelegynae</taxon>
        <taxon>Araneoidea</taxon>
        <taxon>Nephilidae</taxon>
        <taxon>Trichonephila</taxon>
        <taxon>Trichonephila inaurata</taxon>
    </lineage>
</organism>
<reference evidence="1" key="1">
    <citation type="submission" date="2020-08" db="EMBL/GenBank/DDBJ databases">
        <title>Multicomponent nature underlies the extraordinary mechanical properties of spider dragline silk.</title>
        <authorList>
            <person name="Kono N."/>
            <person name="Nakamura H."/>
            <person name="Mori M."/>
            <person name="Yoshida Y."/>
            <person name="Ohtoshi R."/>
            <person name="Malay A.D."/>
            <person name="Moran D.A.P."/>
            <person name="Tomita M."/>
            <person name="Numata K."/>
            <person name="Arakawa K."/>
        </authorList>
    </citation>
    <scope>NUCLEOTIDE SEQUENCE</scope>
</reference>
<name>A0A8X6MF06_9ARAC</name>
<dbReference type="EMBL" id="BMAV01026683">
    <property type="protein sequence ID" value="GFS52496.1"/>
    <property type="molecule type" value="Genomic_DNA"/>
</dbReference>
<dbReference type="Proteomes" id="UP000886998">
    <property type="component" value="Unassembled WGS sequence"/>
</dbReference>
<accession>A0A8X6MF06</accession>
<evidence type="ECO:0000313" key="2">
    <source>
        <dbReference type="Proteomes" id="UP000886998"/>
    </source>
</evidence>
<dbReference type="AlphaFoldDB" id="A0A8X6MF06"/>
<keyword evidence="2" id="KW-1185">Reference proteome</keyword>
<evidence type="ECO:0000313" key="1">
    <source>
        <dbReference type="EMBL" id="GFS52496.1"/>
    </source>
</evidence>
<sequence length="99" mass="11549">MTKSPCSLIRGRREINSEFKGLPYCKWYRLHPLPLLDCQQNLLLKMDGKDGFLHLYCNQVTIEIYKSSPNDYYIYVPRVTFPTFVDNFTMSSGNSTEIS</sequence>